<feature type="domain" description="AB hydrolase-1" evidence="3">
    <location>
        <begin position="91"/>
        <end position="357"/>
    </location>
</feature>
<dbReference type="GO" id="GO:0003824">
    <property type="term" value="F:catalytic activity"/>
    <property type="evidence" value="ECO:0007669"/>
    <property type="project" value="UniProtKB-ARBA"/>
</dbReference>
<dbReference type="Pfam" id="PF12697">
    <property type="entry name" value="Abhydrolase_6"/>
    <property type="match status" value="1"/>
</dbReference>
<feature type="region of interest" description="Disordered" evidence="1">
    <location>
        <begin position="156"/>
        <end position="180"/>
    </location>
</feature>
<dbReference type="InterPro" id="IPR029058">
    <property type="entry name" value="AB_hydrolase_fold"/>
</dbReference>
<feature type="transmembrane region" description="Helical" evidence="2">
    <location>
        <begin position="37"/>
        <end position="55"/>
    </location>
</feature>
<evidence type="ECO:0000313" key="4">
    <source>
        <dbReference type="EMBL" id="GIG71603.1"/>
    </source>
</evidence>
<dbReference type="Gene3D" id="3.40.50.1820">
    <property type="entry name" value="alpha/beta hydrolase"/>
    <property type="match status" value="1"/>
</dbReference>
<feature type="compositionally biased region" description="Basic and acidic residues" evidence="1">
    <location>
        <begin position="156"/>
        <end position="177"/>
    </location>
</feature>
<evidence type="ECO:0000256" key="2">
    <source>
        <dbReference type="SAM" id="Phobius"/>
    </source>
</evidence>
<accession>A0A8J3LDT3</accession>
<keyword evidence="2" id="KW-1133">Transmembrane helix</keyword>
<keyword evidence="2" id="KW-0472">Membrane</keyword>
<feature type="region of interest" description="Disordered" evidence="1">
    <location>
        <begin position="1"/>
        <end position="29"/>
    </location>
</feature>
<dbReference type="InterPro" id="IPR000073">
    <property type="entry name" value="AB_hydrolase_1"/>
</dbReference>
<organism evidence="4 5">
    <name type="scientific">Planosporangium flavigriseum</name>
    <dbReference type="NCBI Taxonomy" id="373681"/>
    <lineage>
        <taxon>Bacteria</taxon>
        <taxon>Bacillati</taxon>
        <taxon>Actinomycetota</taxon>
        <taxon>Actinomycetes</taxon>
        <taxon>Micromonosporales</taxon>
        <taxon>Micromonosporaceae</taxon>
        <taxon>Planosporangium</taxon>
    </lineage>
</organism>
<dbReference type="AlphaFoldDB" id="A0A8J3LDT3"/>
<dbReference type="Proteomes" id="UP000653674">
    <property type="component" value="Unassembled WGS sequence"/>
</dbReference>
<reference evidence="4" key="1">
    <citation type="submission" date="2021-01" db="EMBL/GenBank/DDBJ databases">
        <title>Whole genome shotgun sequence of Planosporangium flavigriseum NBRC 105377.</title>
        <authorList>
            <person name="Komaki H."/>
            <person name="Tamura T."/>
        </authorList>
    </citation>
    <scope>NUCLEOTIDE SEQUENCE</scope>
    <source>
        <strain evidence="4">NBRC 105377</strain>
    </source>
</reference>
<sequence length="370" mass="38979">MTEARTGGPVTTGTDVPTSTGASTRRPGTVRRWSRRIALGVAVLFLAGTVASWAYNAATDRRESPPPGLRYVQTGDIRTRYVQWGTAGSPVVLVHGAFESADTWEPTARLLASGHRVYALDLAGFGYTQRDGHYGRDYQARQLLAFLAALESGRLGLDRPGTDRPGTDRPGTDRPGSDRPLLVGHSSGAAIVAEATLRAPERVGALMLLDGDALATGAGARSPVRHLFIDPYRTTLLRAALRSDAIIRDVYQQQCGPACPRLTAQGVAVWRRPFQVAGGEQSVWAMLDQGVPGIEPDRLARLARLPLPKAVVFGAEDTVFDAGTPQQTAARIGAPAPAVVPGAHHLIMIGAPDAVAGAVGALAARMSPPG</sequence>
<comment type="caution">
    <text evidence="4">The sequence shown here is derived from an EMBL/GenBank/DDBJ whole genome shotgun (WGS) entry which is preliminary data.</text>
</comment>
<dbReference type="EMBL" id="BONU01000001">
    <property type="protein sequence ID" value="GIG71603.1"/>
    <property type="molecule type" value="Genomic_DNA"/>
</dbReference>
<dbReference type="SUPFAM" id="SSF53474">
    <property type="entry name" value="alpha/beta-Hydrolases"/>
    <property type="match status" value="1"/>
</dbReference>
<proteinExistence type="predicted"/>
<keyword evidence="5" id="KW-1185">Reference proteome</keyword>
<gene>
    <name evidence="4" type="ORF">Pfl04_00070</name>
</gene>
<name>A0A8J3LDT3_9ACTN</name>
<keyword evidence="2" id="KW-0812">Transmembrane</keyword>
<evidence type="ECO:0000256" key="1">
    <source>
        <dbReference type="SAM" id="MobiDB-lite"/>
    </source>
</evidence>
<evidence type="ECO:0000313" key="5">
    <source>
        <dbReference type="Proteomes" id="UP000653674"/>
    </source>
</evidence>
<dbReference type="RefSeq" id="WP_168076012.1">
    <property type="nucleotide sequence ID" value="NZ_BAAAQJ010000022.1"/>
</dbReference>
<dbReference type="PANTHER" id="PTHR43689">
    <property type="entry name" value="HYDROLASE"/>
    <property type="match status" value="1"/>
</dbReference>
<dbReference type="PANTHER" id="PTHR43689:SF8">
    <property type="entry name" value="ALPHA_BETA-HYDROLASES SUPERFAMILY PROTEIN"/>
    <property type="match status" value="1"/>
</dbReference>
<feature type="compositionally biased region" description="Low complexity" evidence="1">
    <location>
        <begin position="1"/>
        <end position="21"/>
    </location>
</feature>
<evidence type="ECO:0000259" key="3">
    <source>
        <dbReference type="Pfam" id="PF12697"/>
    </source>
</evidence>
<protein>
    <recommendedName>
        <fullName evidence="3">AB hydrolase-1 domain-containing protein</fullName>
    </recommendedName>
</protein>